<keyword evidence="2" id="KW-0472">Membrane</keyword>
<accession>A3E3Q8</accession>
<evidence type="ECO:0000256" key="2">
    <source>
        <dbReference type="SAM" id="Phobius"/>
    </source>
</evidence>
<feature type="compositionally biased region" description="Basic and acidic residues" evidence="1">
    <location>
        <begin position="286"/>
        <end position="314"/>
    </location>
</feature>
<keyword evidence="2" id="KW-0812">Transmembrane</keyword>
<reference evidence="3" key="1">
    <citation type="journal article" date="2007" name="Proc. Natl. Acad. Sci. U.S.A.">
        <title>Spliced leader RNA trans-splicing in dinoflagellates.</title>
        <authorList>
            <person name="Zhang H."/>
            <person name="Hou Y."/>
            <person name="Miranda L."/>
            <person name="Campbell D.A."/>
            <person name="Sturm N.R."/>
            <person name="Gaasterland T."/>
            <person name="Lin S."/>
        </authorList>
    </citation>
    <scope>NUCLEOTIDE SEQUENCE</scope>
</reference>
<keyword evidence="2" id="KW-1133">Transmembrane helix</keyword>
<protein>
    <submittedName>
        <fullName evidence="3">Uncharacterized protein</fullName>
    </submittedName>
</protein>
<organism evidence="3">
    <name type="scientific">Pfiesteria piscicida</name>
    <name type="common">Phantom dinoflagellate</name>
    <dbReference type="NCBI Taxonomy" id="71001"/>
    <lineage>
        <taxon>Eukaryota</taxon>
        <taxon>Sar</taxon>
        <taxon>Alveolata</taxon>
        <taxon>Dinophyceae</taxon>
        <taxon>Peridiniales</taxon>
        <taxon>Pfiesteriaceae</taxon>
        <taxon>Pfiesteria</taxon>
    </lineage>
</organism>
<proteinExistence type="evidence at transcript level"/>
<evidence type="ECO:0000256" key="1">
    <source>
        <dbReference type="SAM" id="MobiDB-lite"/>
    </source>
</evidence>
<feature type="compositionally biased region" description="Pro residues" evidence="1">
    <location>
        <begin position="9"/>
        <end position="19"/>
    </location>
</feature>
<dbReference type="EMBL" id="DQ864910">
    <property type="protein sequence ID" value="ABI14325.1"/>
    <property type="molecule type" value="mRNA"/>
</dbReference>
<evidence type="ECO:0000313" key="3">
    <source>
        <dbReference type="EMBL" id="ABI14325.1"/>
    </source>
</evidence>
<name>A3E3Q8_PFIPI</name>
<dbReference type="AlphaFoldDB" id="A3E3Q8"/>
<feature type="region of interest" description="Disordered" evidence="1">
    <location>
        <begin position="1"/>
        <end position="26"/>
    </location>
</feature>
<feature type="transmembrane region" description="Helical" evidence="2">
    <location>
        <begin position="56"/>
        <end position="75"/>
    </location>
</feature>
<sequence>MHGAVGSKCPPPPPPPPPAAGKGSAAGGCSGIVSPGGACGSTAGCGTDGSINSMMGMNPIMMGMMGMGGMGMNPMMMMNNPMMRMGAAMMAANMQAMMGCMGNAGASTGGDGSAQAIAPMHPMEAQASLIDPRVKALCKEFSIEDKTCEVLHEAMKTREDYDDDLQALHMIMAHATGKGKKPLEVILTQIRAIKSGKFPGKELLDKDLWAFFEKYNLDDRVLHKLIDTLNARRDKKKDILDALDKRLGSAEQPAGLGLLVRLLEGLDETGRLPSPPRRLGGSGAPHDGRGERERDRGDRDRDDRRDRRGYEERRRSRSRDRR</sequence>
<feature type="region of interest" description="Disordered" evidence="1">
    <location>
        <begin position="269"/>
        <end position="322"/>
    </location>
</feature>